<dbReference type="Pfam" id="PF01535">
    <property type="entry name" value="PPR"/>
    <property type="match status" value="1"/>
</dbReference>
<name>A0A6D2JC63_9BRAS</name>
<evidence type="ECO:0000256" key="3">
    <source>
        <dbReference type="PROSITE-ProRule" id="PRU00708"/>
    </source>
</evidence>
<sequence length="278" mass="31122">MMRGLVQRRLPETGTLRSNALFRVFSSLGDGKLSYRERLRSGIENTKPDDAVELFQSMLRSRPLPTLIDFSRLFSGIAKTKRVAEGYDQRESSPTFTFNALIDSFVKEGKLVEAKELYNEMIARGLEIFRKLSLRGLVADTVTYSTLIQGFLQSGKLNVAKELFQRWFLVVCPSAVTYGILLDGLCDNGELENALEIFEKMEKSKLDFDIGIYNIIIHGMCNGSKVDDAWDLFCSLPSKGVKPNVKTYTVMIAGLCKKGSLSEADLLFRKMGEDGIAP</sequence>
<gene>
    <name evidence="4" type="ORF">MERR_LOCUS26399</name>
</gene>
<evidence type="ECO:0000313" key="4">
    <source>
        <dbReference type="EMBL" id="CAA7039164.1"/>
    </source>
</evidence>
<dbReference type="Pfam" id="PF13041">
    <property type="entry name" value="PPR_2"/>
    <property type="match status" value="1"/>
</dbReference>
<dbReference type="PROSITE" id="PS51375">
    <property type="entry name" value="PPR"/>
    <property type="match status" value="4"/>
</dbReference>
<organism evidence="4 5">
    <name type="scientific">Microthlaspi erraticum</name>
    <dbReference type="NCBI Taxonomy" id="1685480"/>
    <lineage>
        <taxon>Eukaryota</taxon>
        <taxon>Viridiplantae</taxon>
        <taxon>Streptophyta</taxon>
        <taxon>Embryophyta</taxon>
        <taxon>Tracheophyta</taxon>
        <taxon>Spermatophyta</taxon>
        <taxon>Magnoliopsida</taxon>
        <taxon>eudicotyledons</taxon>
        <taxon>Gunneridae</taxon>
        <taxon>Pentapetalae</taxon>
        <taxon>rosids</taxon>
        <taxon>malvids</taxon>
        <taxon>Brassicales</taxon>
        <taxon>Brassicaceae</taxon>
        <taxon>Coluteocarpeae</taxon>
        <taxon>Microthlaspi</taxon>
    </lineage>
</organism>
<dbReference type="NCBIfam" id="TIGR00756">
    <property type="entry name" value="PPR"/>
    <property type="match status" value="5"/>
</dbReference>
<reference evidence="4" key="1">
    <citation type="submission" date="2020-01" db="EMBL/GenBank/DDBJ databases">
        <authorList>
            <person name="Mishra B."/>
        </authorList>
    </citation>
    <scope>NUCLEOTIDE SEQUENCE [LARGE SCALE GENOMIC DNA]</scope>
</reference>
<dbReference type="PANTHER" id="PTHR46128:SF358">
    <property type="entry name" value="TETRATRICOPEPTIDE REPEAT (TPR)-LIKE SUPERFAMILY PROTEIN"/>
    <property type="match status" value="1"/>
</dbReference>
<feature type="repeat" description="PPR" evidence="3">
    <location>
        <begin position="209"/>
        <end position="243"/>
    </location>
</feature>
<proteinExistence type="inferred from homology"/>
<feature type="repeat" description="PPR" evidence="3">
    <location>
        <begin position="94"/>
        <end position="128"/>
    </location>
</feature>
<dbReference type="Gene3D" id="1.25.40.10">
    <property type="entry name" value="Tetratricopeptide repeat domain"/>
    <property type="match status" value="3"/>
</dbReference>
<dbReference type="EMBL" id="CACVBM020001207">
    <property type="protein sequence ID" value="CAA7039164.1"/>
    <property type="molecule type" value="Genomic_DNA"/>
</dbReference>
<evidence type="ECO:0000313" key="5">
    <source>
        <dbReference type="Proteomes" id="UP000467841"/>
    </source>
</evidence>
<accession>A0A6D2JC63</accession>
<dbReference type="Proteomes" id="UP000467841">
    <property type="component" value="Unassembled WGS sequence"/>
</dbReference>
<keyword evidence="2" id="KW-0677">Repeat</keyword>
<evidence type="ECO:0008006" key="6">
    <source>
        <dbReference type="Google" id="ProtNLM"/>
    </source>
</evidence>
<keyword evidence="5" id="KW-1185">Reference proteome</keyword>
<evidence type="ECO:0000256" key="2">
    <source>
        <dbReference type="ARBA" id="ARBA00022737"/>
    </source>
</evidence>
<dbReference type="AlphaFoldDB" id="A0A6D2JC63"/>
<dbReference type="InterPro" id="IPR002885">
    <property type="entry name" value="PPR_rpt"/>
</dbReference>
<dbReference type="PANTHER" id="PTHR46128">
    <property type="entry name" value="MITOCHONDRIAL GROUP I INTRON SPLICING FACTOR CCM1"/>
    <property type="match status" value="1"/>
</dbReference>
<dbReference type="Pfam" id="PF12854">
    <property type="entry name" value="PPR_1"/>
    <property type="match status" value="2"/>
</dbReference>
<comment type="caution">
    <text evidence="4">The sequence shown here is derived from an EMBL/GenBank/DDBJ whole genome shotgun (WGS) entry which is preliminary data.</text>
</comment>
<evidence type="ECO:0000256" key="1">
    <source>
        <dbReference type="ARBA" id="ARBA00007626"/>
    </source>
</evidence>
<comment type="similarity">
    <text evidence="1">Belongs to the PPR family. P subfamily.</text>
</comment>
<dbReference type="OrthoDB" id="185373at2759"/>
<feature type="repeat" description="PPR" evidence="3">
    <location>
        <begin position="174"/>
        <end position="208"/>
    </location>
</feature>
<feature type="repeat" description="PPR" evidence="3">
    <location>
        <begin position="244"/>
        <end position="278"/>
    </location>
</feature>
<dbReference type="InterPro" id="IPR050872">
    <property type="entry name" value="PPR_P_subfamily"/>
</dbReference>
<dbReference type="InterPro" id="IPR011990">
    <property type="entry name" value="TPR-like_helical_dom_sf"/>
</dbReference>
<protein>
    <recommendedName>
        <fullName evidence="6">Pentacotripeptide-repeat region of PRORP domain-containing protein</fullName>
    </recommendedName>
</protein>